<dbReference type="AlphaFoldDB" id="A0AAV2GIM5"/>
<feature type="compositionally biased region" description="Basic and acidic residues" evidence="1">
    <location>
        <begin position="128"/>
        <end position="143"/>
    </location>
</feature>
<evidence type="ECO:0000313" key="3">
    <source>
        <dbReference type="Proteomes" id="UP001497516"/>
    </source>
</evidence>
<proteinExistence type="predicted"/>
<evidence type="ECO:0000313" key="2">
    <source>
        <dbReference type="EMBL" id="CAL1410580.1"/>
    </source>
</evidence>
<protein>
    <submittedName>
        <fullName evidence="2">Uncharacterized protein</fullName>
    </submittedName>
</protein>
<name>A0AAV2GIM5_9ROSI</name>
<sequence>MDNTRGTQGYTVSRFVVLVEDESEDNTSSGNAQNNVIEGERQYTVDGSNHTQQKSAHWQMTQKWVPKQPDNTSRDIQKNPALVEEADVGRPKPPLGVDASMEVEPSMDEVNQALHHESIATIPMAMERTNDMEQENTKAKKPPDIIPPTSLDPHVVSKLPTNGNREEADKSRHGEGLQEGTPQVLQQ</sequence>
<gene>
    <name evidence="2" type="ORF">LTRI10_LOCUS49986</name>
</gene>
<keyword evidence="3" id="KW-1185">Reference proteome</keyword>
<accession>A0AAV2GIM5</accession>
<feature type="region of interest" description="Disordered" evidence="1">
    <location>
        <begin position="127"/>
        <end position="187"/>
    </location>
</feature>
<dbReference type="Proteomes" id="UP001497516">
    <property type="component" value="Chromosome 9"/>
</dbReference>
<dbReference type="EMBL" id="OZ034822">
    <property type="protein sequence ID" value="CAL1410580.1"/>
    <property type="molecule type" value="Genomic_DNA"/>
</dbReference>
<evidence type="ECO:0000256" key="1">
    <source>
        <dbReference type="SAM" id="MobiDB-lite"/>
    </source>
</evidence>
<reference evidence="2 3" key="1">
    <citation type="submission" date="2024-04" db="EMBL/GenBank/DDBJ databases">
        <authorList>
            <person name="Fracassetti M."/>
        </authorList>
    </citation>
    <scope>NUCLEOTIDE SEQUENCE [LARGE SCALE GENOMIC DNA]</scope>
</reference>
<organism evidence="2 3">
    <name type="scientific">Linum trigynum</name>
    <dbReference type="NCBI Taxonomy" id="586398"/>
    <lineage>
        <taxon>Eukaryota</taxon>
        <taxon>Viridiplantae</taxon>
        <taxon>Streptophyta</taxon>
        <taxon>Embryophyta</taxon>
        <taxon>Tracheophyta</taxon>
        <taxon>Spermatophyta</taxon>
        <taxon>Magnoliopsida</taxon>
        <taxon>eudicotyledons</taxon>
        <taxon>Gunneridae</taxon>
        <taxon>Pentapetalae</taxon>
        <taxon>rosids</taxon>
        <taxon>fabids</taxon>
        <taxon>Malpighiales</taxon>
        <taxon>Linaceae</taxon>
        <taxon>Linum</taxon>
    </lineage>
</organism>
<feature type="compositionally biased region" description="Basic and acidic residues" evidence="1">
    <location>
        <begin position="164"/>
        <end position="176"/>
    </location>
</feature>